<protein>
    <submittedName>
        <fullName evidence="2">Uncharacterized protein</fullName>
    </submittedName>
</protein>
<dbReference type="EMBL" id="JANJYI010000001">
    <property type="protein sequence ID" value="KAK2663029.1"/>
    <property type="molecule type" value="Genomic_DNA"/>
</dbReference>
<dbReference type="AlphaFoldDB" id="A0AAD9XNT7"/>
<comment type="caution">
    <text evidence="2">The sequence shown here is derived from an EMBL/GenBank/DDBJ whole genome shotgun (WGS) entry which is preliminary data.</text>
</comment>
<keyword evidence="1" id="KW-1133">Transmembrane helix</keyword>
<evidence type="ECO:0000256" key="1">
    <source>
        <dbReference type="SAM" id="Phobius"/>
    </source>
</evidence>
<accession>A0AAD9XNT7</accession>
<evidence type="ECO:0000313" key="2">
    <source>
        <dbReference type="EMBL" id="KAK2663029.1"/>
    </source>
</evidence>
<reference evidence="2" key="1">
    <citation type="journal article" date="2023" name="Plant J.">
        <title>Genome sequences and population genomics provide insights into the demographic history, inbreeding, and mutation load of two 'living fossil' tree species of Dipteronia.</title>
        <authorList>
            <person name="Feng Y."/>
            <person name="Comes H.P."/>
            <person name="Chen J."/>
            <person name="Zhu S."/>
            <person name="Lu R."/>
            <person name="Zhang X."/>
            <person name="Li P."/>
            <person name="Qiu J."/>
            <person name="Olsen K.M."/>
            <person name="Qiu Y."/>
        </authorList>
    </citation>
    <scope>NUCLEOTIDE SEQUENCE</scope>
    <source>
        <strain evidence="2">KIB01</strain>
    </source>
</reference>
<proteinExistence type="predicted"/>
<keyword evidence="1" id="KW-0812">Transmembrane</keyword>
<gene>
    <name evidence="2" type="ORF">Ddye_001603</name>
</gene>
<dbReference type="Proteomes" id="UP001280121">
    <property type="component" value="Unassembled WGS sequence"/>
</dbReference>
<keyword evidence="1" id="KW-0472">Membrane</keyword>
<feature type="transmembrane region" description="Helical" evidence="1">
    <location>
        <begin position="12"/>
        <end position="29"/>
    </location>
</feature>
<organism evidence="2 3">
    <name type="scientific">Dipteronia dyeriana</name>
    <dbReference type="NCBI Taxonomy" id="168575"/>
    <lineage>
        <taxon>Eukaryota</taxon>
        <taxon>Viridiplantae</taxon>
        <taxon>Streptophyta</taxon>
        <taxon>Embryophyta</taxon>
        <taxon>Tracheophyta</taxon>
        <taxon>Spermatophyta</taxon>
        <taxon>Magnoliopsida</taxon>
        <taxon>eudicotyledons</taxon>
        <taxon>Gunneridae</taxon>
        <taxon>Pentapetalae</taxon>
        <taxon>rosids</taxon>
        <taxon>malvids</taxon>
        <taxon>Sapindales</taxon>
        <taxon>Sapindaceae</taxon>
        <taxon>Hippocastanoideae</taxon>
        <taxon>Acereae</taxon>
        <taxon>Dipteronia</taxon>
    </lineage>
</organism>
<keyword evidence="3" id="KW-1185">Reference proteome</keyword>
<sequence>MTENLHNRKSVPGNPPHFLVFLFALWFLWKWRCKKVFDTNFSPSQSPQLIVKQFAKEWWNGNNSDLSRDVAPLPIVWIPPDEG</sequence>
<evidence type="ECO:0000313" key="3">
    <source>
        <dbReference type="Proteomes" id="UP001280121"/>
    </source>
</evidence>
<name>A0AAD9XNT7_9ROSI</name>